<dbReference type="Proteomes" id="UP000829447">
    <property type="component" value="Linkage Group LG13"/>
</dbReference>
<reference evidence="1 2" key="1">
    <citation type="journal article" date="2022" name="bioRxiv">
        <title>An ancient truncated duplication of the anti-Mullerian hormone receptor type 2 gene is a potential conserved master sex determinant in the Pangasiidae catfish family.</title>
        <authorList>
            <person name="Wen M."/>
            <person name="Pan Q."/>
            <person name="Jouanno E."/>
            <person name="Montfort J."/>
            <person name="Zahm M."/>
            <person name="Cabau C."/>
            <person name="Klopp C."/>
            <person name="Iampietro C."/>
            <person name="Roques C."/>
            <person name="Bouchez O."/>
            <person name="Castinel A."/>
            <person name="Donnadieu C."/>
            <person name="Parrinello H."/>
            <person name="Poncet C."/>
            <person name="Belmonte E."/>
            <person name="Gautier V."/>
            <person name="Avarre J.-C."/>
            <person name="Dugue R."/>
            <person name="Gustiano R."/>
            <person name="Ha T.T.T."/>
            <person name="Campet M."/>
            <person name="Sriphairoj K."/>
            <person name="Ribolli J."/>
            <person name="de Almeida F.L."/>
            <person name="Desvignes T."/>
            <person name="Postlethwait J.H."/>
            <person name="Bucao C.F."/>
            <person name="Robinson-Rechavi M."/>
            <person name="Bobe J."/>
            <person name="Herpin A."/>
            <person name="Guiguen Y."/>
        </authorList>
    </citation>
    <scope>NUCLEOTIDE SEQUENCE [LARGE SCALE GENOMIC DNA]</scope>
    <source>
        <strain evidence="1">YG-Dec2019</strain>
    </source>
</reference>
<sequence length="99" mass="10744">MRRPRSSPNTTRLSDITSTSSPGKGMGRGRLRREVWQTCCSETAMSTTSDQGMTSRTCGDALCCPLLDFCASHSRPCTLPLSSHRSSPSTFLSYSSNCT</sequence>
<proteinExistence type="predicted"/>
<dbReference type="EMBL" id="CM040466">
    <property type="protein sequence ID" value="MCI4384782.1"/>
    <property type="molecule type" value="Genomic_DNA"/>
</dbReference>
<protein>
    <submittedName>
        <fullName evidence="1">Uncharacterized protein</fullName>
    </submittedName>
</protein>
<keyword evidence="2" id="KW-1185">Reference proteome</keyword>
<comment type="caution">
    <text evidence="1">The sequence shown here is derived from an EMBL/GenBank/DDBJ whole genome shotgun (WGS) entry which is preliminary data.</text>
</comment>
<organism evidence="1 2">
    <name type="scientific">Pangasianodon gigas</name>
    <name type="common">Mekong giant catfish</name>
    <name type="synonym">Pangasius gigas</name>
    <dbReference type="NCBI Taxonomy" id="30993"/>
    <lineage>
        <taxon>Eukaryota</taxon>
        <taxon>Metazoa</taxon>
        <taxon>Chordata</taxon>
        <taxon>Craniata</taxon>
        <taxon>Vertebrata</taxon>
        <taxon>Euteleostomi</taxon>
        <taxon>Actinopterygii</taxon>
        <taxon>Neopterygii</taxon>
        <taxon>Teleostei</taxon>
        <taxon>Ostariophysi</taxon>
        <taxon>Siluriformes</taxon>
        <taxon>Pangasiidae</taxon>
        <taxon>Pangasianodon</taxon>
    </lineage>
</organism>
<evidence type="ECO:0000313" key="2">
    <source>
        <dbReference type="Proteomes" id="UP000829447"/>
    </source>
</evidence>
<evidence type="ECO:0000313" key="1">
    <source>
        <dbReference type="EMBL" id="MCI4384782.1"/>
    </source>
</evidence>
<name>A0ACC5X0F9_PANGG</name>
<gene>
    <name evidence="1" type="ORF">PGIGA_G00042710</name>
</gene>
<accession>A0ACC5X0F9</accession>